<evidence type="ECO:0008006" key="4">
    <source>
        <dbReference type="Google" id="ProtNLM"/>
    </source>
</evidence>
<comment type="caution">
    <text evidence="2">The sequence shown here is derived from an EMBL/GenBank/DDBJ whole genome shotgun (WGS) entry which is preliminary data.</text>
</comment>
<gene>
    <name evidence="2" type="ORF">A2174_02380</name>
</gene>
<feature type="transmembrane region" description="Helical" evidence="1">
    <location>
        <begin position="38"/>
        <end position="60"/>
    </location>
</feature>
<keyword evidence="1" id="KW-0472">Membrane</keyword>
<dbReference type="AlphaFoldDB" id="A0A1G2FA63"/>
<evidence type="ECO:0000256" key="1">
    <source>
        <dbReference type="SAM" id="Phobius"/>
    </source>
</evidence>
<evidence type="ECO:0000313" key="2">
    <source>
        <dbReference type="EMBL" id="OGZ34767.1"/>
    </source>
</evidence>
<dbReference type="Pfam" id="PF13238">
    <property type="entry name" value="AAA_18"/>
    <property type="match status" value="1"/>
</dbReference>
<evidence type="ECO:0000313" key="3">
    <source>
        <dbReference type="Proteomes" id="UP000177725"/>
    </source>
</evidence>
<protein>
    <recommendedName>
        <fullName evidence="4">Thymidylate kinase-like domain-containing protein</fullName>
    </recommendedName>
</protein>
<keyword evidence="1" id="KW-1133">Transmembrane helix</keyword>
<dbReference type="InterPro" id="IPR027417">
    <property type="entry name" value="P-loop_NTPase"/>
</dbReference>
<sequence>MIIELFGLPGAGKTTLARELAQNYGFVAVKVSGFGELIILNFIFLFENPIKFIAGLYFILTNSKNFYYKVMNCFFQHNAKFQKAKRMENAVIDQGHFQNLLSVLENAVSFGKMEKYAGFFPKPDKLIVLNVEPDLAQARLSQRGWTPRQSLGKQYLTQWSLVIGQNYRTFLDNIDKFDVAYSIIDAFKTPSEILTETMNAIKI</sequence>
<keyword evidence="1" id="KW-0812">Transmembrane</keyword>
<organism evidence="2 3">
    <name type="scientific">Candidatus Portnoybacteria bacterium RBG_13_41_18</name>
    <dbReference type="NCBI Taxonomy" id="1801991"/>
    <lineage>
        <taxon>Bacteria</taxon>
        <taxon>Candidatus Portnoyibacteriota</taxon>
    </lineage>
</organism>
<dbReference type="Gene3D" id="3.40.50.300">
    <property type="entry name" value="P-loop containing nucleotide triphosphate hydrolases"/>
    <property type="match status" value="1"/>
</dbReference>
<name>A0A1G2FA63_9BACT</name>
<dbReference type="SUPFAM" id="SSF52540">
    <property type="entry name" value="P-loop containing nucleoside triphosphate hydrolases"/>
    <property type="match status" value="1"/>
</dbReference>
<reference evidence="2 3" key="1">
    <citation type="journal article" date="2016" name="Nat. Commun.">
        <title>Thousands of microbial genomes shed light on interconnected biogeochemical processes in an aquifer system.</title>
        <authorList>
            <person name="Anantharaman K."/>
            <person name="Brown C.T."/>
            <person name="Hug L.A."/>
            <person name="Sharon I."/>
            <person name="Castelle C.J."/>
            <person name="Probst A.J."/>
            <person name="Thomas B.C."/>
            <person name="Singh A."/>
            <person name="Wilkins M.J."/>
            <person name="Karaoz U."/>
            <person name="Brodie E.L."/>
            <person name="Williams K.H."/>
            <person name="Hubbard S.S."/>
            <person name="Banfield J.F."/>
        </authorList>
    </citation>
    <scope>NUCLEOTIDE SEQUENCE [LARGE SCALE GENOMIC DNA]</scope>
</reference>
<dbReference type="Proteomes" id="UP000177725">
    <property type="component" value="Unassembled WGS sequence"/>
</dbReference>
<accession>A0A1G2FA63</accession>
<dbReference type="EMBL" id="MHMV01000011">
    <property type="protein sequence ID" value="OGZ34767.1"/>
    <property type="molecule type" value="Genomic_DNA"/>
</dbReference>
<proteinExistence type="predicted"/>